<dbReference type="EMBL" id="JACCBF010000001">
    <property type="protein sequence ID" value="NYD31116.1"/>
    <property type="molecule type" value="Genomic_DNA"/>
</dbReference>
<accession>A0A852RPD0</accession>
<reference evidence="1 2" key="1">
    <citation type="submission" date="2020-07" db="EMBL/GenBank/DDBJ databases">
        <title>Sequencing the genomes of 1000 actinobacteria strains.</title>
        <authorList>
            <person name="Klenk H.-P."/>
        </authorList>
    </citation>
    <scope>NUCLEOTIDE SEQUENCE [LARGE SCALE GENOMIC DNA]</scope>
    <source>
        <strain evidence="1 2">DSM 19082</strain>
    </source>
</reference>
<dbReference type="AlphaFoldDB" id="A0A852RPD0"/>
<name>A0A852RPD0_9ACTN</name>
<comment type="caution">
    <text evidence="1">The sequence shown here is derived from an EMBL/GenBank/DDBJ whole genome shotgun (WGS) entry which is preliminary data.</text>
</comment>
<protein>
    <submittedName>
        <fullName evidence="1">Uncharacterized protein</fullName>
    </submittedName>
</protein>
<gene>
    <name evidence="1" type="ORF">BJ958_002662</name>
</gene>
<evidence type="ECO:0000313" key="2">
    <source>
        <dbReference type="Proteomes" id="UP000582231"/>
    </source>
</evidence>
<dbReference type="RefSeq" id="WP_179727275.1">
    <property type="nucleotide sequence ID" value="NZ_BAABEF010000001.1"/>
</dbReference>
<keyword evidence="2" id="KW-1185">Reference proteome</keyword>
<dbReference type="Proteomes" id="UP000582231">
    <property type="component" value="Unassembled WGS sequence"/>
</dbReference>
<proteinExistence type="predicted"/>
<organism evidence="1 2">
    <name type="scientific">Nocardioides kongjuensis</name>
    <dbReference type="NCBI Taxonomy" id="349522"/>
    <lineage>
        <taxon>Bacteria</taxon>
        <taxon>Bacillati</taxon>
        <taxon>Actinomycetota</taxon>
        <taxon>Actinomycetes</taxon>
        <taxon>Propionibacteriales</taxon>
        <taxon>Nocardioidaceae</taxon>
        <taxon>Nocardioides</taxon>
    </lineage>
</organism>
<sequence length="93" mass="9964">MSEFDAEAAIVWGGWDARYARVLDVQVEGDVAAALIDSNGDGADVNVDLYFRDSDGRWIPGASGNGSISMPGVLATWTDDDRLLLTRTDEAAE</sequence>
<evidence type="ECO:0000313" key="1">
    <source>
        <dbReference type="EMBL" id="NYD31116.1"/>
    </source>
</evidence>